<reference evidence="2 3" key="1">
    <citation type="journal article" date="2016" name="Nat. Commun.">
        <title>Thousands of microbial genomes shed light on interconnected biogeochemical processes in an aquifer system.</title>
        <authorList>
            <person name="Anantharaman K."/>
            <person name="Brown C.T."/>
            <person name="Hug L.A."/>
            <person name="Sharon I."/>
            <person name="Castelle C.J."/>
            <person name="Probst A.J."/>
            <person name="Thomas B.C."/>
            <person name="Singh A."/>
            <person name="Wilkins M.J."/>
            <person name="Karaoz U."/>
            <person name="Brodie E.L."/>
            <person name="Williams K.H."/>
            <person name="Hubbard S.S."/>
            <person name="Banfield J.F."/>
        </authorList>
    </citation>
    <scope>NUCLEOTIDE SEQUENCE [LARGE SCALE GENOMIC DNA]</scope>
</reference>
<evidence type="ECO:0000313" key="3">
    <source>
        <dbReference type="Proteomes" id="UP000176568"/>
    </source>
</evidence>
<gene>
    <name evidence="2" type="ORF">A2419_02350</name>
</gene>
<keyword evidence="1" id="KW-0472">Membrane</keyword>
<dbReference type="Proteomes" id="UP000176568">
    <property type="component" value="Unassembled WGS sequence"/>
</dbReference>
<feature type="transmembrane region" description="Helical" evidence="1">
    <location>
        <begin position="58"/>
        <end position="78"/>
    </location>
</feature>
<proteinExistence type="predicted"/>
<organism evidence="2 3">
    <name type="scientific">Candidatus Adlerbacteria bacterium RIFOXYC1_FULL_48_26</name>
    <dbReference type="NCBI Taxonomy" id="1797247"/>
    <lineage>
        <taxon>Bacteria</taxon>
        <taxon>Candidatus Adleribacteriota</taxon>
    </lineage>
</organism>
<dbReference type="PANTHER" id="PTHR37309">
    <property type="entry name" value="SLR0284 PROTEIN"/>
    <property type="match status" value="1"/>
</dbReference>
<feature type="transmembrane region" description="Helical" evidence="1">
    <location>
        <begin position="90"/>
        <end position="111"/>
    </location>
</feature>
<evidence type="ECO:0000256" key="1">
    <source>
        <dbReference type="SAM" id="Phobius"/>
    </source>
</evidence>
<dbReference type="AlphaFoldDB" id="A0A1F4Y2E9"/>
<keyword evidence="1" id="KW-0812">Transmembrane</keyword>
<comment type="caution">
    <text evidence="2">The sequence shown here is derived from an EMBL/GenBank/DDBJ whole genome shotgun (WGS) entry which is preliminary data.</text>
</comment>
<evidence type="ECO:0008006" key="4">
    <source>
        <dbReference type="Google" id="ProtNLM"/>
    </source>
</evidence>
<dbReference type="InterPro" id="IPR007165">
    <property type="entry name" value="Phage_holin_4_2"/>
</dbReference>
<protein>
    <recommendedName>
        <fullName evidence="4">Phage holin family protein</fullName>
    </recommendedName>
</protein>
<name>A0A1F4Y2E9_9BACT</name>
<dbReference type="STRING" id="1797247.A2419_02350"/>
<accession>A0A1F4Y2E9</accession>
<dbReference type="PANTHER" id="PTHR37309:SF1">
    <property type="entry name" value="SLR0284 PROTEIN"/>
    <property type="match status" value="1"/>
</dbReference>
<dbReference type="EMBL" id="MEXB01000015">
    <property type="protein sequence ID" value="OGC87956.1"/>
    <property type="molecule type" value="Genomic_DNA"/>
</dbReference>
<dbReference type="Pfam" id="PF04020">
    <property type="entry name" value="Phage_holin_4_2"/>
    <property type="match status" value="1"/>
</dbReference>
<evidence type="ECO:0000313" key="2">
    <source>
        <dbReference type="EMBL" id="OGC87956.1"/>
    </source>
</evidence>
<sequence>MLRTLLHIFITAGALLLIARFVPGIVIPSFGTALLVALLWGIVGVTIRPLLGLLTLPITILTLGLFSFILNALLFWLLSMFVPGFVVSGFIPALEATLILSVLSMVLHIALKKSKHSLEN</sequence>
<feature type="transmembrane region" description="Helical" evidence="1">
    <location>
        <begin position="34"/>
        <end position="51"/>
    </location>
</feature>
<keyword evidence="1" id="KW-1133">Transmembrane helix</keyword>